<name>A0A6J7ZEJ7_PLARU</name>
<proteinExistence type="predicted"/>
<accession>A0A6J7ZEJ7</accession>
<keyword evidence="2" id="KW-1185">Reference proteome</keyword>
<evidence type="ECO:0000313" key="2">
    <source>
        <dbReference type="Proteomes" id="UP000196521"/>
    </source>
</evidence>
<comment type="caution">
    <text evidence="1">The sequence shown here is derived from an EMBL/GenBank/DDBJ whole genome shotgun (WGS) entry which is preliminary data.</text>
</comment>
<dbReference type="EMBL" id="CZCZ02000002">
    <property type="protein sequence ID" value="CAC5339755.1"/>
    <property type="molecule type" value="Genomic_DNA"/>
</dbReference>
<dbReference type="PROSITE" id="PS51257">
    <property type="entry name" value="PROKAR_LIPOPROTEIN"/>
    <property type="match status" value="1"/>
</dbReference>
<organism evidence="1 2">
    <name type="scientific">Planktothrix rubescens CCAP 1459/22</name>
    <dbReference type="NCBI Taxonomy" id="329571"/>
    <lineage>
        <taxon>Bacteria</taxon>
        <taxon>Bacillati</taxon>
        <taxon>Cyanobacteriota</taxon>
        <taxon>Cyanophyceae</taxon>
        <taxon>Oscillatoriophycideae</taxon>
        <taxon>Oscillatoriales</taxon>
        <taxon>Microcoleaceae</taxon>
        <taxon>Planktothrix</taxon>
    </lineage>
</organism>
<sequence length="44" mass="5088">MSLKSTHNYLLYGNSALGCSSYCTYIRRFRHSFILIGTHDLSYP</sequence>
<gene>
    <name evidence="1" type="ORF">PLAN_MP30031</name>
</gene>
<dbReference type="AlphaFoldDB" id="A0A6J7ZEJ7"/>
<dbReference type="Proteomes" id="UP000196521">
    <property type="component" value="Unassembled WGS sequence"/>
</dbReference>
<reference evidence="1" key="1">
    <citation type="submission" date="2020-05" db="EMBL/GenBank/DDBJ databases">
        <authorList>
            <consortium name="Genoscope - CEA"/>
            <person name="William W."/>
        </authorList>
    </citation>
    <scope>NUCLEOTIDE SEQUENCE [LARGE SCALE GENOMIC DNA]</scope>
    <source>
        <strain evidence="1">PCC 7821</strain>
    </source>
</reference>
<evidence type="ECO:0000313" key="1">
    <source>
        <dbReference type="EMBL" id="CAC5339755.1"/>
    </source>
</evidence>
<protein>
    <submittedName>
        <fullName evidence="1">Uncharacterized protein</fullName>
    </submittedName>
</protein>